<feature type="compositionally biased region" description="Polar residues" evidence="1">
    <location>
        <begin position="1"/>
        <end position="11"/>
    </location>
</feature>
<organism evidence="2 3">
    <name type="scientific">Novosphingobium anseongense</name>
    <dbReference type="NCBI Taxonomy" id="3133436"/>
    <lineage>
        <taxon>Bacteria</taxon>
        <taxon>Pseudomonadati</taxon>
        <taxon>Pseudomonadota</taxon>
        <taxon>Alphaproteobacteria</taxon>
        <taxon>Sphingomonadales</taxon>
        <taxon>Sphingomonadaceae</taxon>
        <taxon>Novosphingobium</taxon>
    </lineage>
</organism>
<keyword evidence="3" id="KW-1185">Reference proteome</keyword>
<protein>
    <submittedName>
        <fullName evidence="2">Uncharacterized protein</fullName>
    </submittedName>
</protein>
<evidence type="ECO:0000313" key="3">
    <source>
        <dbReference type="Proteomes" id="UP001361239"/>
    </source>
</evidence>
<feature type="region of interest" description="Disordered" evidence="1">
    <location>
        <begin position="74"/>
        <end position="111"/>
    </location>
</feature>
<name>A0ABU8S465_9SPHN</name>
<evidence type="ECO:0000256" key="1">
    <source>
        <dbReference type="SAM" id="MobiDB-lite"/>
    </source>
</evidence>
<dbReference type="Proteomes" id="UP001361239">
    <property type="component" value="Unassembled WGS sequence"/>
</dbReference>
<sequence>SLRTSDTNVETASGDHLLQSHPPSARGPGDERGRKPRGKRITLRDIEQGAAHDLIARRLALRAIRAPAWIFKDRAPQEEGGDTPLTSAHRSTNRAGLLEGEPTMIDVASVN</sequence>
<feature type="non-terminal residue" evidence="2">
    <location>
        <position position="111"/>
    </location>
</feature>
<comment type="caution">
    <text evidence="2">The sequence shown here is derived from an EMBL/GenBank/DDBJ whole genome shotgun (WGS) entry which is preliminary data.</text>
</comment>
<accession>A0ABU8S465</accession>
<evidence type="ECO:0000313" key="2">
    <source>
        <dbReference type="EMBL" id="MEJ5979686.1"/>
    </source>
</evidence>
<feature type="non-terminal residue" evidence="2">
    <location>
        <position position="1"/>
    </location>
</feature>
<gene>
    <name evidence="2" type="ORF">WG901_23770</name>
</gene>
<feature type="region of interest" description="Disordered" evidence="1">
    <location>
        <begin position="1"/>
        <end position="42"/>
    </location>
</feature>
<reference evidence="2 3" key="1">
    <citation type="submission" date="2024-03" db="EMBL/GenBank/DDBJ databases">
        <authorList>
            <person name="Jo J.-H."/>
        </authorList>
    </citation>
    <scope>NUCLEOTIDE SEQUENCE [LARGE SCALE GENOMIC DNA]</scope>
    <source>
        <strain evidence="2 3">PS1R-30</strain>
    </source>
</reference>
<proteinExistence type="predicted"/>
<feature type="compositionally biased region" description="Polar residues" evidence="1">
    <location>
        <begin position="84"/>
        <end position="94"/>
    </location>
</feature>
<dbReference type="EMBL" id="JBBHJZ010000022">
    <property type="protein sequence ID" value="MEJ5979686.1"/>
    <property type="molecule type" value="Genomic_DNA"/>
</dbReference>